<feature type="signal peptide" evidence="5">
    <location>
        <begin position="1"/>
        <end position="18"/>
    </location>
</feature>
<comment type="similarity">
    <text evidence="1">Belongs to the oxygen-dependent FAD-linked oxidoreductase family.</text>
</comment>
<evidence type="ECO:0000256" key="4">
    <source>
        <dbReference type="ARBA" id="ARBA00023002"/>
    </source>
</evidence>
<comment type="caution">
    <text evidence="7">The sequence shown here is derived from an EMBL/GenBank/DDBJ whole genome shotgun (WGS) entry which is preliminary data.</text>
</comment>
<dbReference type="Gene3D" id="3.40.462.20">
    <property type="match status" value="1"/>
</dbReference>
<evidence type="ECO:0000256" key="5">
    <source>
        <dbReference type="SAM" id="SignalP"/>
    </source>
</evidence>
<dbReference type="InterPro" id="IPR050416">
    <property type="entry name" value="FAD-linked_Oxidoreductase"/>
</dbReference>
<feature type="non-terminal residue" evidence="7">
    <location>
        <position position="1"/>
    </location>
</feature>
<protein>
    <submittedName>
        <fullName evidence="7">FAD binding domain protein</fullName>
    </submittedName>
</protein>
<dbReference type="Proteomes" id="UP001610334">
    <property type="component" value="Unassembled WGS sequence"/>
</dbReference>
<dbReference type="Pfam" id="PF01565">
    <property type="entry name" value="FAD_binding_4"/>
    <property type="match status" value="1"/>
</dbReference>
<dbReference type="InterPro" id="IPR006094">
    <property type="entry name" value="Oxid_FAD_bind_N"/>
</dbReference>
<feature type="domain" description="FAD-binding PCMH-type" evidence="6">
    <location>
        <begin position="96"/>
        <end position="267"/>
    </location>
</feature>
<evidence type="ECO:0000256" key="2">
    <source>
        <dbReference type="ARBA" id="ARBA00022630"/>
    </source>
</evidence>
<dbReference type="InterPro" id="IPR016167">
    <property type="entry name" value="FAD-bd_PCMH_sub1"/>
</dbReference>
<dbReference type="PROSITE" id="PS51387">
    <property type="entry name" value="FAD_PCMH"/>
    <property type="match status" value="1"/>
</dbReference>
<dbReference type="Gene3D" id="3.30.465.10">
    <property type="match status" value="1"/>
</dbReference>
<name>A0ABR4H9U5_9EURO</name>
<keyword evidence="5" id="KW-0732">Signal</keyword>
<dbReference type="Gene3D" id="3.30.43.10">
    <property type="entry name" value="Uridine Diphospho-n-acetylenolpyruvylglucosamine Reductase, domain 2"/>
    <property type="match status" value="1"/>
</dbReference>
<keyword evidence="8" id="KW-1185">Reference proteome</keyword>
<keyword evidence="3" id="KW-0274">FAD</keyword>
<sequence length="541" mass="58343">MQPRIAVFLLAAGGAAFANVPFGHNGPFDPRDALSKLGVDPSLIPETTGVFPGSSNGHCRVACKALARIFGTDRVMAPNTTAYIDVTSAYWSAQQGEVQPSCIFAPAVDKDVSALVLISQLTDCPFAAKSGGHAAFAGASSIDGGITVLFRDLNEVTLNQDKSIASIGPGNTWGDVYTALEPHGLAVVGGRVANVGVGGLTTGGGISYHSNLYGWALDNVQSFEIVTATGAILTASEIQHPDLYWALRGGGNNFGLVTRFNLYTIPSPPLYGSTRVYTEDMFPAVVDAFINVANNASHDGNAQQYVAFGRLQGINIASAELTYIGNVSEPAIFRQYRSITAAMDTSSSRTLPQYCAYVQTSNPNGLREVYWNHSFNLNKDFSSWVIQYFFSILHKVEDIPGILPVLVFQAITQPQIKAMSRFGGNALGFDQVSAEADPIHLPLIACMWQDAADDESVYRFISDFYTVVVAKAKTMGVQNSFVYMNYASQFQDVISSYGPHSKARLQQIASAYDPAQVFQKLQPGYFKLNRAPFPGLDDVRP</sequence>
<dbReference type="PANTHER" id="PTHR42973:SF34">
    <property type="entry name" value="FAD BINDING DOMAIN PROTEIN (AFU_ORTHOLOGUE AFUA_3G02770)"/>
    <property type="match status" value="1"/>
</dbReference>
<dbReference type="PANTHER" id="PTHR42973">
    <property type="entry name" value="BINDING OXIDOREDUCTASE, PUTATIVE (AFU_ORTHOLOGUE AFUA_1G17690)-RELATED"/>
    <property type="match status" value="1"/>
</dbReference>
<dbReference type="InterPro" id="IPR016166">
    <property type="entry name" value="FAD-bd_PCMH"/>
</dbReference>
<accession>A0ABR4H9U5</accession>
<evidence type="ECO:0000313" key="7">
    <source>
        <dbReference type="EMBL" id="KAL2812221.1"/>
    </source>
</evidence>
<evidence type="ECO:0000256" key="3">
    <source>
        <dbReference type="ARBA" id="ARBA00022827"/>
    </source>
</evidence>
<dbReference type="SUPFAM" id="SSF56176">
    <property type="entry name" value="FAD-binding/transporter-associated domain-like"/>
    <property type="match status" value="1"/>
</dbReference>
<proteinExistence type="inferred from homology"/>
<evidence type="ECO:0000313" key="8">
    <source>
        <dbReference type="Proteomes" id="UP001610334"/>
    </source>
</evidence>
<reference evidence="7 8" key="1">
    <citation type="submission" date="2024-07" db="EMBL/GenBank/DDBJ databases">
        <title>Section-level genome sequencing and comparative genomics of Aspergillus sections Usti and Cavernicolus.</title>
        <authorList>
            <consortium name="Lawrence Berkeley National Laboratory"/>
            <person name="Nybo J.L."/>
            <person name="Vesth T.C."/>
            <person name="Theobald S."/>
            <person name="Frisvad J.C."/>
            <person name="Larsen T.O."/>
            <person name="Kjaerboelling I."/>
            <person name="Rothschild-Mancinelli K."/>
            <person name="Lyhne E.K."/>
            <person name="Kogle M.E."/>
            <person name="Barry K."/>
            <person name="Clum A."/>
            <person name="Na H."/>
            <person name="Ledsgaard L."/>
            <person name="Lin J."/>
            <person name="Lipzen A."/>
            <person name="Kuo A."/>
            <person name="Riley R."/>
            <person name="Mondo S."/>
            <person name="Labutti K."/>
            <person name="Haridas S."/>
            <person name="Pangalinan J."/>
            <person name="Salamov A.A."/>
            <person name="Simmons B.A."/>
            <person name="Magnuson J.K."/>
            <person name="Chen J."/>
            <person name="Drula E."/>
            <person name="Henrissat B."/>
            <person name="Wiebenga A."/>
            <person name="Lubbers R.J."/>
            <person name="Gomes A.C."/>
            <person name="Makela M.R."/>
            <person name="Stajich J."/>
            <person name="Grigoriev I.V."/>
            <person name="Mortensen U.H."/>
            <person name="De Vries R.P."/>
            <person name="Baker S.E."/>
            <person name="Andersen M.R."/>
        </authorList>
    </citation>
    <scope>NUCLEOTIDE SEQUENCE [LARGE SCALE GENOMIC DNA]</scope>
    <source>
        <strain evidence="7 8">CBS 588.65</strain>
    </source>
</reference>
<evidence type="ECO:0000259" key="6">
    <source>
        <dbReference type="PROSITE" id="PS51387"/>
    </source>
</evidence>
<dbReference type="EMBL" id="JBFXLT010000050">
    <property type="protein sequence ID" value="KAL2812221.1"/>
    <property type="molecule type" value="Genomic_DNA"/>
</dbReference>
<dbReference type="InterPro" id="IPR016169">
    <property type="entry name" value="FAD-bd_PCMH_sub2"/>
</dbReference>
<keyword evidence="2" id="KW-0285">Flavoprotein</keyword>
<keyword evidence="4" id="KW-0560">Oxidoreductase</keyword>
<feature type="chain" id="PRO_5045713731" evidence="5">
    <location>
        <begin position="19"/>
        <end position="541"/>
    </location>
</feature>
<organism evidence="7 8">
    <name type="scientific">Aspergillus granulosus</name>
    <dbReference type="NCBI Taxonomy" id="176169"/>
    <lineage>
        <taxon>Eukaryota</taxon>
        <taxon>Fungi</taxon>
        <taxon>Dikarya</taxon>
        <taxon>Ascomycota</taxon>
        <taxon>Pezizomycotina</taxon>
        <taxon>Eurotiomycetes</taxon>
        <taxon>Eurotiomycetidae</taxon>
        <taxon>Eurotiales</taxon>
        <taxon>Aspergillaceae</taxon>
        <taxon>Aspergillus</taxon>
        <taxon>Aspergillus subgen. Nidulantes</taxon>
    </lineage>
</organism>
<gene>
    <name evidence="7" type="ORF">BJX63DRAFT_443717</name>
</gene>
<evidence type="ECO:0000256" key="1">
    <source>
        <dbReference type="ARBA" id="ARBA00005466"/>
    </source>
</evidence>
<dbReference type="InterPro" id="IPR036318">
    <property type="entry name" value="FAD-bd_PCMH-like_sf"/>
</dbReference>